<organism evidence="8 9">
    <name type="scientific">Candidatus Nitrospira allomarina</name>
    <dbReference type="NCBI Taxonomy" id="3020900"/>
    <lineage>
        <taxon>Bacteria</taxon>
        <taxon>Pseudomonadati</taxon>
        <taxon>Nitrospirota</taxon>
        <taxon>Nitrospiria</taxon>
        <taxon>Nitrospirales</taxon>
        <taxon>Nitrospiraceae</taxon>
        <taxon>Nitrospira</taxon>
    </lineage>
</organism>
<evidence type="ECO:0000259" key="7">
    <source>
        <dbReference type="Pfam" id="PF01545"/>
    </source>
</evidence>
<dbReference type="Proteomes" id="UP001302719">
    <property type="component" value="Chromosome"/>
</dbReference>
<dbReference type="GO" id="GO:0008324">
    <property type="term" value="F:monoatomic cation transmembrane transporter activity"/>
    <property type="evidence" value="ECO:0007669"/>
    <property type="project" value="InterPro"/>
</dbReference>
<keyword evidence="5 6" id="KW-0472">Membrane</keyword>
<dbReference type="InterPro" id="IPR027469">
    <property type="entry name" value="Cation_efflux_TMD_sf"/>
</dbReference>
<dbReference type="RefSeq" id="WP_312640221.1">
    <property type="nucleotide sequence ID" value="NZ_CP116967.1"/>
</dbReference>
<keyword evidence="4 6" id="KW-1133">Transmembrane helix</keyword>
<dbReference type="GO" id="GO:0016020">
    <property type="term" value="C:membrane"/>
    <property type="evidence" value="ECO:0007669"/>
    <property type="project" value="UniProtKB-SubCell"/>
</dbReference>
<evidence type="ECO:0000313" key="9">
    <source>
        <dbReference type="Proteomes" id="UP001302719"/>
    </source>
</evidence>
<reference evidence="8 9" key="1">
    <citation type="submission" date="2023-01" db="EMBL/GenBank/DDBJ databases">
        <title>Cultivation and genomic characterization of new, ubiquitous marine nitrite-oxidizing bacteria from the Nitrospirales.</title>
        <authorList>
            <person name="Mueller A.J."/>
            <person name="Daebeler A."/>
            <person name="Herbold C.W."/>
            <person name="Kirkegaard R.H."/>
            <person name="Daims H."/>
        </authorList>
    </citation>
    <scope>NUCLEOTIDE SEQUENCE [LARGE SCALE GENOMIC DNA]</scope>
    <source>
        <strain evidence="8 9">VA</strain>
    </source>
</reference>
<evidence type="ECO:0000256" key="6">
    <source>
        <dbReference type="SAM" id="Phobius"/>
    </source>
</evidence>
<feature type="transmembrane region" description="Helical" evidence="6">
    <location>
        <begin position="85"/>
        <end position="108"/>
    </location>
</feature>
<dbReference type="InterPro" id="IPR058533">
    <property type="entry name" value="Cation_efflux_TM"/>
</dbReference>
<feature type="transmembrane region" description="Helical" evidence="6">
    <location>
        <begin position="134"/>
        <end position="152"/>
    </location>
</feature>
<accession>A0AA96GF60</accession>
<dbReference type="KEGG" id="nall:PP769_11600"/>
<evidence type="ECO:0000256" key="4">
    <source>
        <dbReference type="ARBA" id="ARBA00022989"/>
    </source>
</evidence>
<feature type="transmembrane region" description="Helical" evidence="6">
    <location>
        <begin position="28"/>
        <end position="45"/>
    </location>
</feature>
<evidence type="ECO:0000256" key="1">
    <source>
        <dbReference type="ARBA" id="ARBA00004141"/>
    </source>
</evidence>
<proteinExistence type="predicted"/>
<keyword evidence="2" id="KW-0813">Transport</keyword>
<dbReference type="PANTHER" id="PTHR43840:SF15">
    <property type="entry name" value="MITOCHONDRIAL METAL TRANSPORTER 1-RELATED"/>
    <property type="match status" value="1"/>
</dbReference>
<evidence type="ECO:0000313" key="8">
    <source>
        <dbReference type="EMBL" id="WNM56621.1"/>
    </source>
</evidence>
<dbReference type="InterPro" id="IPR050291">
    <property type="entry name" value="CDF_Transporter"/>
</dbReference>
<keyword evidence="3 6" id="KW-0812">Transmembrane</keyword>
<evidence type="ECO:0000256" key="2">
    <source>
        <dbReference type="ARBA" id="ARBA00022448"/>
    </source>
</evidence>
<feature type="transmembrane region" description="Helical" evidence="6">
    <location>
        <begin position="51"/>
        <end position="73"/>
    </location>
</feature>
<dbReference type="Gene3D" id="1.20.1510.10">
    <property type="entry name" value="Cation efflux protein transmembrane domain"/>
    <property type="match status" value="1"/>
</dbReference>
<dbReference type="AlphaFoldDB" id="A0AA96GF60"/>
<protein>
    <submittedName>
        <fullName evidence="8">Cation transporter</fullName>
    </submittedName>
</protein>
<name>A0AA96GF60_9BACT</name>
<dbReference type="PANTHER" id="PTHR43840">
    <property type="entry name" value="MITOCHONDRIAL METAL TRANSPORTER 1-RELATED"/>
    <property type="match status" value="1"/>
</dbReference>
<gene>
    <name evidence="8" type="ORF">PP769_11600</name>
</gene>
<keyword evidence="9" id="KW-1185">Reference proteome</keyword>
<dbReference type="SUPFAM" id="SSF161111">
    <property type="entry name" value="Cation efflux protein transmembrane domain-like"/>
    <property type="match status" value="1"/>
</dbReference>
<sequence>MKPAPQYEFTEKQHEAVRRSRRLEYTTLAYLGSLIPIMYVVLGSSQAMKTAWVEDCLSLIPPLCFLIGTHICWKKPNKHFPYGYHRVISILFLCAALALLGMGTFLIIDASMKLVTQDYPTIGMMELFGVDVWLGWWMILVLSWGTFPPLFLGRAKLKYAWTLNDKILLTDGKMNKADWETGVAAIAGVLGAGMGWWWADPVAAGFIAFGIIKDGWSQTKDAVTGLVNRAPTSLENEYLNLPDKVNDALLEFPWVGRAQNRLYEHGHLIFGEGFVSLKEHEPISPDQIQDAIQKIQDLDWRLQNFTLTVLPEEKEQQ</sequence>
<evidence type="ECO:0000256" key="3">
    <source>
        <dbReference type="ARBA" id="ARBA00022692"/>
    </source>
</evidence>
<comment type="subcellular location">
    <subcellularLocation>
        <location evidence="1">Membrane</location>
        <topology evidence="1">Multi-pass membrane protein</topology>
    </subcellularLocation>
</comment>
<dbReference type="Pfam" id="PF01545">
    <property type="entry name" value="Cation_efflux"/>
    <property type="match status" value="1"/>
</dbReference>
<evidence type="ECO:0000256" key="5">
    <source>
        <dbReference type="ARBA" id="ARBA00023136"/>
    </source>
</evidence>
<dbReference type="EMBL" id="CP116967">
    <property type="protein sequence ID" value="WNM56621.1"/>
    <property type="molecule type" value="Genomic_DNA"/>
</dbReference>
<feature type="domain" description="Cation efflux protein transmembrane" evidence="7">
    <location>
        <begin position="33"/>
        <end position="226"/>
    </location>
</feature>